<dbReference type="EMBL" id="JQ809692">
    <property type="protein sequence ID" value="AFM75243.1"/>
    <property type="molecule type" value="Genomic_DNA"/>
</dbReference>
<name>I6SS56_9ALPH</name>
<accession>I6SS56</accession>
<dbReference type="EMBL" id="JQ806361">
    <property type="protein sequence ID" value="AFM74684.1"/>
    <property type="molecule type" value="Genomic_DNA"/>
</dbReference>
<evidence type="ECO:0000313" key="1">
    <source>
        <dbReference type="EMBL" id="AFM75243.1"/>
    </source>
</evidence>
<organism evidence="1 4">
    <name type="scientific">Gallid alphaherpesvirus 2</name>
    <dbReference type="NCBI Taxonomy" id="10390"/>
    <lineage>
        <taxon>Viruses</taxon>
        <taxon>Duplodnaviria</taxon>
        <taxon>Heunggongvirae</taxon>
        <taxon>Peploviricota</taxon>
        <taxon>Herviviricetes</taxon>
        <taxon>Herpesvirales</taxon>
        <taxon>Orthoherpesviridae</taxon>
        <taxon>Alphaherpesvirinae</taxon>
        <taxon>Mardivirus</taxon>
        <taxon>Mardivirus gallidalpha2</taxon>
    </lineage>
</organism>
<evidence type="ECO:0000313" key="2">
    <source>
        <dbReference type="Proteomes" id="UP000134084"/>
    </source>
</evidence>
<evidence type="ECO:0000313" key="3">
    <source>
        <dbReference type="Proteomes" id="UP000180864"/>
    </source>
</evidence>
<dbReference type="EMBL" id="JQ809691">
    <property type="protein sequence ID" value="AFM75060.1"/>
    <property type="molecule type" value="Genomic_DNA"/>
</dbReference>
<dbReference type="Proteomes" id="UP000134084">
    <property type="component" value="Segment"/>
</dbReference>
<dbReference type="Proteomes" id="UP000180864">
    <property type="component" value="Segment"/>
</dbReference>
<dbReference type="Proteomes" id="UP000181598">
    <property type="component" value="Segment"/>
</dbReference>
<reference evidence="2 3" key="1">
    <citation type="journal article" date="2012" name="Virus Genes">
        <title>Dynamic equilibrium of Marek's disease genomes during in vitro serial passage.</title>
        <authorList>
            <person name="Spatz S.J."/>
            <person name="Volkening J.D."/>
            <person name="Gimeno I.M."/>
            <person name="Heidari M."/>
            <person name="Witter R.L."/>
        </authorList>
    </citation>
    <scope>NUCLEOTIDE SEQUENCE [LARGE SCALE GENOMIC DNA]</scope>
    <source>
        <strain evidence="1">648a</strain>
    </source>
</reference>
<protein>
    <submittedName>
        <fullName evidence="1">Uncharacterized protein</fullName>
    </submittedName>
</protein>
<sequence length="17" mass="1900">MGPPPPKKKEPCLPPRK</sequence>
<dbReference type="Proteomes" id="UP000181580">
    <property type="component" value="Segment"/>
</dbReference>
<evidence type="ECO:0000313" key="4">
    <source>
        <dbReference type="Proteomes" id="UP000181580"/>
    </source>
</evidence>
<proteinExistence type="predicted"/>
<dbReference type="EMBL" id="JQ806362">
    <property type="protein sequence ID" value="AFM74872.1"/>
    <property type="molecule type" value="Genomic_DNA"/>
</dbReference>